<dbReference type="AlphaFoldDB" id="A0A8X7NYZ9"/>
<dbReference type="OrthoDB" id="10250660at2759"/>
<organism evidence="1 2">
    <name type="scientific">Brassica carinata</name>
    <name type="common">Ethiopian mustard</name>
    <name type="synonym">Abyssinian cabbage</name>
    <dbReference type="NCBI Taxonomy" id="52824"/>
    <lineage>
        <taxon>Eukaryota</taxon>
        <taxon>Viridiplantae</taxon>
        <taxon>Streptophyta</taxon>
        <taxon>Embryophyta</taxon>
        <taxon>Tracheophyta</taxon>
        <taxon>Spermatophyta</taxon>
        <taxon>Magnoliopsida</taxon>
        <taxon>eudicotyledons</taxon>
        <taxon>Gunneridae</taxon>
        <taxon>Pentapetalae</taxon>
        <taxon>rosids</taxon>
        <taxon>malvids</taxon>
        <taxon>Brassicales</taxon>
        <taxon>Brassicaceae</taxon>
        <taxon>Brassiceae</taxon>
        <taxon>Brassica</taxon>
    </lineage>
</organism>
<dbReference type="PANTHER" id="PTHR47548:SF1">
    <property type="entry name" value="S-ADENOSYL-L-METHIONINE-DEPENDENT METHYLTRANSFERASES SUPERFAMILY PROTEIN"/>
    <property type="match status" value="1"/>
</dbReference>
<dbReference type="Proteomes" id="UP000886595">
    <property type="component" value="Unassembled WGS sequence"/>
</dbReference>
<reference evidence="1 2" key="1">
    <citation type="submission" date="2020-02" db="EMBL/GenBank/DDBJ databases">
        <authorList>
            <person name="Ma Q."/>
            <person name="Huang Y."/>
            <person name="Song X."/>
            <person name="Pei D."/>
        </authorList>
    </citation>
    <scope>NUCLEOTIDE SEQUENCE [LARGE SCALE GENOMIC DNA]</scope>
    <source>
        <strain evidence="1">Sxm20200214</strain>
        <tissue evidence="1">Leaf</tissue>
    </source>
</reference>
<dbReference type="PANTHER" id="PTHR47548">
    <property type="entry name" value="BNAA06G32370D PROTEIN"/>
    <property type="match status" value="1"/>
</dbReference>
<accession>A0A8X7NYZ9</accession>
<sequence>MHSSTLFSFGARYPIITCRVSPPASPPVASLSLPSSSSDSLACSLQCPHFESCSGCTQEFNLQRPPVVDEASGFFKRYGVEDFTFDSCRLVRFLIVMRSFILEISPGPARNQIWCGGPKAHNNIKTSATRQHAQLL</sequence>
<keyword evidence="2" id="KW-1185">Reference proteome</keyword>
<protein>
    <submittedName>
        <fullName evidence="1">Uncharacterized protein</fullName>
    </submittedName>
</protein>
<evidence type="ECO:0000313" key="2">
    <source>
        <dbReference type="Proteomes" id="UP000886595"/>
    </source>
</evidence>
<dbReference type="InterPro" id="IPR053304">
    <property type="entry name" value="RNA_M5U_MTase"/>
</dbReference>
<name>A0A8X7NYZ9_BRACI</name>
<dbReference type="EMBL" id="JAAMPC010000715">
    <property type="protein sequence ID" value="KAG2241991.1"/>
    <property type="molecule type" value="Genomic_DNA"/>
</dbReference>
<gene>
    <name evidence="1" type="ORF">Bca52824_096164</name>
</gene>
<comment type="caution">
    <text evidence="1">The sequence shown here is derived from an EMBL/GenBank/DDBJ whole genome shotgun (WGS) entry which is preliminary data.</text>
</comment>
<evidence type="ECO:0000313" key="1">
    <source>
        <dbReference type="EMBL" id="KAG2241991.1"/>
    </source>
</evidence>
<proteinExistence type="predicted"/>